<accession>A0A822W088</accession>
<evidence type="ECO:0000313" key="2">
    <source>
        <dbReference type="Proteomes" id="UP000075081"/>
    </source>
</evidence>
<evidence type="ECO:0000313" key="1">
    <source>
        <dbReference type="EMBL" id="CZA70056.1"/>
    </source>
</evidence>
<reference evidence="1 2" key="1">
    <citation type="submission" date="2016-02" db="EMBL/GenBank/DDBJ databases">
        <authorList>
            <consortium name="Pathogen Informatics"/>
        </authorList>
    </citation>
    <scope>NUCLEOTIDE SEQUENCE [LARGE SCALE GENOMIC DNA]</scope>
    <source>
        <strain evidence="1 2">FX230</strain>
    </source>
</reference>
<name>A0A822W088_STRSU</name>
<protein>
    <submittedName>
        <fullName evidence="1">Prophage LambdaSa04, tail protein</fullName>
    </submittedName>
</protein>
<dbReference type="Proteomes" id="UP000075081">
    <property type="component" value="Unassembled WGS sequence"/>
</dbReference>
<dbReference type="AlphaFoldDB" id="A0A822W088"/>
<organism evidence="1 2">
    <name type="scientific">Streptococcus suis</name>
    <dbReference type="NCBI Taxonomy" id="1307"/>
    <lineage>
        <taxon>Bacteria</taxon>
        <taxon>Bacillati</taxon>
        <taxon>Bacillota</taxon>
        <taxon>Bacilli</taxon>
        <taxon>Lactobacillales</taxon>
        <taxon>Streptococcaceae</taxon>
        <taxon>Streptococcus</taxon>
    </lineage>
</organism>
<proteinExistence type="predicted"/>
<gene>
    <name evidence="1" type="ORF">ERS156295_00076</name>
</gene>
<comment type="caution">
    <text evidence="1">The sequence shown here is derived from an EMBL/GenBank/DDBJ whole genome shotgun (WGS) entry which is preliminary data.</text>
</comment>
<dbReference type="RefSeq" id="WP_044980627.1">
    <property type="nucleotide sequence ID" value="NZ_CDUW01000024.1"/>
</dbReference>
<sequence>MIRHNELVIDGVKTSSFPFKVIVHESPSVTLGDSKTNLLEHDGISGAIVQTNKHRGLIEKSYTIYLVKPTEEQLNKFMSLFIREKFWLENERVKTTKLWCYKVSVTDVEQEKPGLYVTKATFTCHPTKFFKGTDTQTLTGNGVLRVQGSALAFPKITVVGQSASETSFTIGSQVIKLEKLSESLVMVNEPDNPSFKTATGKLIKWSGDFITIDTAKGQNVGVVLGPGIQSLKFETVWGWA</sequence>
<dbReference type="EMBL" id="FISW01000001">
    <property type="protein sequence ID" value="CZA70056.1"/>
    <property type="molecule type" value="Genomic_DNA"/>
</dbReference>